<evidence type="ECO:0000256" key="2">
    <source>
        <dbReference type="ARBA" id="ARBA00022631"/>
    </source>
</evidence>
<dbReference type="InterPro" id="IPR011051">
    <property type="entry name" value="RmlC_Cupin_sf"/>
</dbReference>
<name>A0A7X6DJ10_9BURK</name>
<dbReference type="RefSeq" id="WP_168109056.1">
    <property type="nucleotide sequence ID" value="NZ_VTOX01000008.1"/>
</dbReference>
<dbReference type="EMBL" id="VTOX01000008">
    <property type="protein sequence ID" value="NKE67923.1"/>
    <property type="molecule type" value="Genomic_DNA"/>
</dbReference>
<reference evidence="5 6" key="1">
    <citation type="journal article" date="2020" name="Nature">
        <title>Bacterial chemolithoautotrophy via manganese oxidation.</title>
        <authorList>
            <person name="Yu H."/>
            <person name="Leadbetter J.R."/>
        </authorList>
    </citation>
    <scope>NUCLEOTIDE SEQUENCE [LARGE SCALE GENOMIC DNA]</scope>
    <source>
        <strain evidence="5 6">RBP-1</strain>
    </source>
</reference>
<dbReference type="Pfam" id="PF04115">
    <property type="entry name" value="Ureidogly_lyase"/>
    <property type="match status" value="1"/>
</dbReference>
<dbReference type="PANTHER" id="PTHR21221">
    <property type="entry name" value="UREIDOGLYCOLATE HYDROLASE"/>
    <property type="match status" value="1"/>
</dbReference>
<dbReference type="Gene3D" id="2.60.120.480">
    <property type="entry name" value="Ureidoglycolate hydrolase"/>
    <property type="match status" value="1"/>
</dbReference>
<evidence type="ECO:0000313" key="6">
    <source>
        <dbReference type="Proteomes" id="UP000521868"/>
    </source>
</evidence>
<dbReference type="InterPro" id="IPR007247">
    <property type="entry name" value="Ureidogly_lyase"/>
</dbReference>
<dbReference type="GO" id="GO:0000256">
    <property type="term" value="P:allantoin catabolic process"/>
    <property type="evidence" value="ECO:0007669"/>
    <property type="project" value="InterPro"/>
</dbReference>
<dbReference type="InterPro" id="IPR047233">
    <property type="entry name" value="UAH_cupin"/>
</dbReference>
<comment type="caution">
    <text evidence="5">The sequence shown here is derived from an EMBL/GenBank/DDBJ whole genome shotgun (WGS) entry which is preliminary data.</text>
</comment>
<dbReference type="GO" id="GO:0050385">
    <property type="term" value="F:ureidoglycolate lyase activity"/>
    <property type="evidence" value="ECO:0007669"/>
    <property type="project" value="UniProtKB-EC"/>
</dbReference>
<sequence length="175" mass="19097">MTTTARPPRRWLTVEPLEAPAFLPFGDVIEAGRPGKHRTINEGFAERFDDLARLDTGRQGGRPVVSVFRARPRPLPLQLRLVERHLLGSQAFVPMRSQRFLVVVAPAGPGPSAAQLRCFMAGPGQGVNYAAGTWHHPLIALDQGGDFLVVDRGGPLAADDCEEHPLLDANVWVPE</sequence>
<organism evidence="5 6">
    <name type="scientific">Ramlibacter lithotrophicus</name>
    <dbReference type="NCBI Taxonomy" id="2606681"/>
    <lineage>
        <taxon>Bacteria</taxon>
        <taxon>Pseudomonadati</taxon>
        <taxon>Pseudomonadota</taxon>
        <taxon>Betaproteobacteria</taxon>
        <taxon>Burkholderiales</taxon>
        <taxon>Comamonadaceae</taxon>
        <taxon>Ramlibacter</taxon>
    </lineage>
</organism>
<dbReference type="Proteomes" id="UP000521868">
    <property type="component" value="Unassembled WGS sequence"/>
</dbReference>
<dbReference type="GO" id="GO:0006144">
    <property type="term" value="P:purine nucleobase metabolic process"/>
    <property type="evidence" value="ECO:0007669"/>
    <property type="project" value="UniProtKB-KW"/>
</dbReference>
<keyword evidence="3 5" id="KW-0456">Lyase</keyword>
<comment type="subunit">
    <text evidence="1">Homodimer.</text>
</comment>
<accession>A0A7X6DJ10</accession>
<evidence type="ECO:0000313" key="5">
    <source>
        <dbReference type="EMBL" id="NKE67923.1"/>
    </source>
</evidence>
<gene>
    <name evidence="5" type="ORF">RAMLITH_19045</name>
</gene>
<evidence type="ECO:0000256" key="4">
    <source>
        <dbReference type="ARBA" id="ARBA00047684"/>
    </source>
</evidence>
<dbReference type="PANTHER" id="PTHR21221:SF1">
    <property type="entry name" value="UREIDOGLYCOLATE LYASE"/>
    <property type="match status" value="1"/>
</dbReference>
<keyword evidence="6" id="KW-1185">Reference proteome</keyword>
<proteinExistence type="predicted"/>
<protein>
    <submittedName>
        <fullName evidence="5">Ureidoglycolate lyase</fullName>
    </submittedName>
</protein>
<dbReference type="AlphaFoldDB" id="A0A7X6DJ10"/>
<evidence type="ECO:0000256" key="1">
    <source>
        <dbReference type="ARBA" id="ARBA00011738"/>
    </source>
</evidence>
<dbReference type="NCBIfam" id="NF009932">
    <property type="entry name" value="PRK13395.1"/>
    <property type="match status" value="1"/>
</dbReference>
<dbReference type="SUPFAM" id="SSF51182">
    <property type="entry name" value="RmlC-like cupins"/>
    <property type="match status" value="1"/>
</dbReference>
<dbReference type="CDD" id="cd20298">
    <property type="entry name" value="cupin_UAH"/>
    <property type="match status" value="1"/>
</dbReference>
<comment type="catalytic activity">
    <reaction evidence="4">
        <text>(S)-ureidoglycolate = urea + glyoxylate</text>
        <dbReference type="Rhea" id="RHEA:11304"/>
        <dbReference type="ChEBI" id="CHEBI:16199"/>
        <dbReference type="ChEBI" id="CHEBI:36655"/>
        <dbReference type="ChEBI" id="CHEBI:57296"/>
        <dbReference type="EC" id="4.3.2.3"/>
    </reaction>
</comment>
<dbReference type="InterPro" id="IPR024060">
    <property type="entry name" value="Ureidoglycolate_lyase_dom_sf"/>
</dbReference>
<keyword evidence="2" id="KW-0659">Purine metabolism</keyword>
<dbReference type="GO" id="GO:0004848">
    <property type="term" value="F:ureidoglycolate hydrolase activity"/>
    <property type="evidence" value="ECO:0007669"/>
    <property type="project" value="InterPro"/>
</dbReference>
<evidence type="ECO:0000256" key="3">
    <source>
        <dbReference type="ARBA" id="ARBA00023239"/>
    </source>
</evidence>
<dbReference type="PIRSF" id="PIRSF017306">
    <property type="entry name" value="Ureidogly_hydro"/>
    <property type="match status" value="1"/>
</dbReference>